<dbReference type="AlphaFoldDB" id="A0A8H7NVV1"/>
<comment type="caution">
    <text evidence="1">The sequence shown here is derived from an EMBL/GenBank/DDBJ whole genome shotgun (WGS) entry which is preliminary data.</text>
</comment>
<reference evidence="1" key="2">
    <citation type="journal article" name="Front. Microbiol.">
        <title>Degradative Capacity of Two Strains of Rhodonia placenta: From Phenotype to Genotype.</title>
        <authorList>
            <person name="Kolle M."/>
            <person name="Horta M.A.C."/>
            <person name="Nowrousian M."/>
            <person name="Ohm R.A."/>
            <person name="Benz J.P."/>
            <person name="Pilgard A."/>
        </authorList>
    </citation>
    <scope>NUCLEOTIDE SEQUENCE</scope>
    <source>
        <strain evidence="1">FPRL280</strain>
    </source>
</reference>
<dbReference type="EMBL" id="JADOXO010000354">
    <property type="protein sequence ID" value="KAF9805977.1"/>
    <property type="molecule type" value="Genomic_DNA"/>
</dbReference>
<proteinExistence type="predicted"/>
<accession>A0A8H7NVV1</accession>
<dbReference type="Proteomes" id="UP000639403">
    <property type="component" value="Unassembled WGS sequence"/>
</dbReference>
<evidence type="ECO:0000313" key="2">
    <source>
        <dbReference type="Proteomes" id="UP000639403"/>
    </source>
</evidence>
<reference evidence="1" key="1">
    <citation type="submission" date="2020-11" db="EMBL/GenBank/DDBJ databases">
        <authorList>
            <person name="Koelle M."/>
            <person name="Horta M.A.C."/>
            <person name="Nowrousian M."/>
            <person name="Ohm R.A."/>
            <person name="Benz P."/>
            <person name="Pilgard A."/>
        </authorList>
    </citation>
    <scope>NUCLEOTIDE SEQUENCE</scope>
    <source>
        <strain evidence="1">FPRL280</strain>
    </source>
</reference>
<protein>
    <submittedName>
        <fullName evidence="1">Uncharacterized protein</fullName>
    </submittedName>
</protein>
<sequence length="223" mass="24676">MPEVYPLRESDRLRSLSVGLSAHGTYPQQALEQDTFHHPRPEQRRQHQKINAYHPYLSIPGECREIWTSPPEPDTGCFIGKDTPFTSHRLYPVSACAILAHQHWTASGVAIIMSLGLHPGVNVPHAALDTARSHPPSKLQKSTFIIHHLIILLPKAGGEGAFEHKMPGSSGAWDAFHSHPASLRMTRISSQNLVTCRIVSTSSNCFRSYLSSVLFDSVDSVES</sequence>
<evidence type="ECO:0000313" key="1">
    <source>
        <dbReference type="EMBL" id="KAF9805977.1"/>
    </source>
</evidence>
<organism evidence="1 2">
    <name type="scientific">Rhodonia placenta</name>
    <dbReference type="NCBI Taxonomy" id="104341"/>
    <lineage>
        <taxon>Eukaryota</taxon>
        <taxon>Fungi</taxon>
        <taxon>Dikarya</taxon>
        <taxon>Basidiomycota</taxon>
        <taxon>Agaricomycotina</taxon>
        <taxon>Agaricomycetes</taxon>
        <taxon>Polyporales</taxon>
        <taxon>Adustoporiaceae</taxon>
        <taxon>Rhodonia</taxon>
    </lineage>
</organism>
<name>A0A8H7NVV1_9APHY</name>
<gene>
    <name evidence="1" type="ORF">IEO21_08866</name>
</gene>